<evidence type="ECO:0000313" key="5">
    <source>
        <dbReference type="Proteomes" id="UP000006190"/>
    </source>
</evidence>
<dbReference type="HOGENOM" id="CLU_815724_0_0_9"/>
<dbReference type="EMBL" id="AGEG01000006">
    <property type="protein sequence ID" value="EHR37542.1"/>
    <property type="molecule type" value="Genomic_DNA"/>
</dbReference>
<proteinExistence type="predicted"/>
<feature type="region of interest" description="Disordered" evidence="1">
    <location>
        <begin position="23"/>
        <end position="67"/>
    </location>
</feature>
<name>H3NIN2_9LACT</name>
<feature type="compositionally biased region" description="Polar residues" evidence="1">
    <location>
        <begin position="262"/>
        <end position="272"/>
    </location>
</feature>
<accession>H3NIN2</accession>
<feature type="region of interest" description="Disordered" evidence="1">
    <location>
        <begin position="256"/>
        <end position="283"/>
    </location>
</feature>
<feature type="compositionally biased region" description="Basic and acidic residues" evidence="1">
    <location>
        <begin position="43"/>
        <end position="61"/>
    </location>
</feature>
<keyword evidence="5" id="KW-1185">Reference proteome</keyword>
<dbReference type="OrthoDB" id="9848577at2"/>
<comment type="caution">
    <text evidence="4">The sequence shown here is derived from an EMBL/GenBank/DDBJ whole genome shotgun (WGS) entry which is preliminary data.</text>
</comment>
<evidence type="ECO:0000256" key="3">
    <source>
        <dbReference type="SAM" id="SignalP"/>
    </source>
</evidence>
<feature type="chain" id="PRO_5003591071" description="Gram-positive pilin subunit D1 N-terminal domain-containing protein" evidence="3">
    <location>
        <begin position="27"/>
        <end position="340"/>
    </location>
</feature>
<reference evidence="4 5" key="1">
    <citation type="submission" date="2012-01" db="EMBL/GenBank/DDBJ databases">
        <title>The Genome Sequence of Facklamia languida CCUG 37842.</title>
        <authorList>
            <consortium name="The Broad Institute Genome Sequencing Platform"/>
            <person name="Earl A."/>
            <person name="Ward D."/>
            <person name="Feldgarden M."/>
            <person name="Gevers D."/>
            <person name="Huys G."/>
            <person name="Young S.K."/>
            <person name="Zeng Q."/>
            <person name="Gargeya S."/>
            <person name="Fitzgerald M."/>
            <person name="Haas B."/>
            <person name="Abouelleil A."/>
            <person name="Alvarado L."/>
            <person name="Arachchi H.M."/>
            <person name="Berlin A."/>
            <person name="Chapman S.B."/>
            <person name="Gearin G."/>
            <person name="Goldberg J."/>
            <person name="Griggs A."/>
            <person name="Gujja S."/>
            <person name="Hansen M."/>
            <person name="Heiman D."/>
            <person name="Howarth C."/>
            <person name="Larimer J."/>
            <person name="Lui A."/>
            <person name="MacDonald P.J.P."/>
            <person name="McCowen C."/>
            <person name="Montmayeur A."/>
            <person name="Murphy C."/>
            <person name="Neiman D."/>
            <person name="Pearson M."/>
            <person name="Priest M."/>
            <person name="Roberts A."/>
            <person name="Saif S."/>
            <person name="Shea T."/>
            <person name="Sisk P."/>
            <person name="Stolte C."/>
            <person name="Sykes S."/>
            <person name="Wortman J."/>
            <person name="Nusbaum C."/>
            <person name="Birren B."/>
        </authorList>
    </citation>
    <scope>NUCLEOTIDE SEQUENCE [LARGE SCALE GENOMIC DNA]</scope>
    <source>
        <strain evidence="4 5">CCUG 37842</strain>
    </source>
</reference>
<organism evidence="4 5">
    <name type="scientific">Facklamia languida CCUG 37842</name>
    <dbReference type="NCBI Taxonomy" id="883113"/>
    <lineage>
        <taxon>Bacteria</taxon>
        <taxon>Bacillati</taxon>
        <taxon>Bacillota</taxon>
        <taxon>Bacilli</taxon>
        <taxon>Lactobacillales</taxon>
        <taxon>Aerococcaceae</taxon>
        <taxon>Facklamia</taxon>
    </lineage>
</organism>
<dbReference type="AlphaFoldDB" id="H3NIN2"/>
<evidence type="ECO:0000313" key="4">
    <source>
        <dbReference type="EMBL" id="EHR37542.1"/>
    </source>
</evidence>
<sequence length="340" mass="37889">MNRLNLKRAGLSLVMGVMVASSTSVAAQDTSPLYVPRPASPSELKRASESKDPQTSEEGKDQATSSSDFELMDDFVVYPRNTFLSKKGLEAFAKKLDQDSRTKGQFEVEDVSDDETYELEVRYAADADPDKEPIVLYQYFGFDKDSEAQDFVDQSLKEYPDLFFAGEVVPSFDRSGKYDIAFGLRPGVDSFAFDVDLENKEIFYTTSRKPFTYEYEEGEEDPYQAAIEAAFPGQFEFEEETVGGKNQVTMNQVSMVEEDTQEQGQESDSQEASADRDSDNSSKGFFSKVKDTLTNWITAINLNETLINLGVPKHLVSTVIVVGVIALILIGLLLIVLGKR</sequence>
<keyword evidence="3" id="KW-0732">Signal</keyword>
<keyword evidence="2" id="KW-1133">Transmembrane helix</keyword>
<dbReference type="PATRIC" id="fig|883113.3.peg.722"/>
<feature type="signal peptide" evidence="3">
    <location>
        <begin position="1"/>
        <end position="26"/>
    </location>
</feature>
<evidence type="ECO:0008006" key="6">
    <source>
        <dbReference type="Google" id="ProtNLM"/>
    </source>
</evidence>
<protein>
    <recommendedName>
        <fullName evidence="6">Gram-positive pilin subunit D1 N-terminal domain-containing protein</fullName>
    </recommendedName>
</protein>
<keyword evidence="2" id="KW-0812">Transmembrane</keyword>
<evidence type="ECO:0000256" key="2">
    <source>
        <dbReference type="SAM" id="Phobius"/>
    </source>
</evidence>
<gene>
    <name evidence="4" type="ORF">HMPREF9708_00721</name>
</gene>
<dbReference type="Proteomes" id="UP000006190">
    <property type="component" value="Unassembled WGS sequence"/>
</dbReference>
<feature type="transmembrane region" description="Helical" evidence="2">
    <location>
        <begin position="315"/>
        <end position="337"/>
    </location>
</feature>
<evidence type="ECO:0000256" key="1">
    <source>
        <dbReference type="SAM" id="MobiDB-lite"/>
    </source>
</evidence>
<keyword evidence="2" id="KW-0472">Membrane</keyword>
<dbReference type="RefSeq" id="WP_006308748.1">
    <property type="nucleotide sequence ID" value="NZ_JH601133.1"/>
</dbReference>